<dbReference type="EMBL" id="PZQS01000006">
    <property type="protein sequence ID" value="PVD28730.1"/>
    <property type="molecule type" value="Genomic_DNA"/>
</dbReference>
<evidence type="ECO:0000256" key="3">
    <source>
        <dbReference type="PROSITE-ProRule" id="PRU00024"/>
    </source>
</evidence>
<gene>
    <name evidence="7" type="ORF">C0Q70_11324</name>
</gene>
<feature type="domain" description="C1q" evidence="6">
    <location>
        <begin position="1186"/>
        <end position="1323"/>
    </location>
</feature>
<name>A0A2T7P5N6_POMCA</name>
<keyword evidence="8" id="KW-1185">Reference proteome</keyword>
<proteinExistence type="predicted"/>
<dbReference type="InterPro" id="IPR000315">
    <property type="entry name" value="Znf_B-box"/>
</dbReference>
<sequence length="1324" mass="149467">MFTCTECGHNMCDQCQQFHNKFFSNHHVQPLTCSYQKDYQLSFEPITKGTVTEQLKVLEEALVTMREEEDTLQGERQAVADVISRRADAVKALVTQAEERSQRKLAEVAESLGKQIQEKIITARDRHCRIWQLSSQGGTKGQSTSVPSHEQTALLTDDDVQMYKQQCSRGRQSQTLLHQFDDSAINMQVIEAYIGTVSSGKQCTGEDSSSLLSAVTCSETSPLERQVSDTLLTSLPSDMTKLTRDIAEIKDKLAALETITSRLEKQQTTVLQLEALNEENSNLQSQVVSLREADSRMQENMDTFQQNEEKIRGDFSNIQKDITNMEHKLQGMKAINLKLQTKVDSSQQESSHIKTETKKLQDATEDLSRGFQILKDSPAGSVILREVDCNVGQAYDNKTGIFTVPVTGIYFFMARAMAAEEPKRFFLDIWVDNVRAAESGSSQGKPLPGVNCTVHLIQKLIKGQKKSAFCNSSDDDKTTNSHVQDQLNRQEVAMSKMFVVSCVSQSVFRYQEMLKQALEDRKVCDDDEGQTRSLTFPCPTCRAEITVPPGGVTQFQQKRANQLKVLEVALVTMMEEEDMLQRQRQAVTDVITRRADAMRALVTQTEEKSQRAVNEKADNLGKQIQNKMTTARQKHAMIVTPQVFTHGQPTLLSNDDFEYYQQQSRRGRQVKTLLHQFNDFAIDLQAVEAYIGKAYNNATGILVAPVTGIYFFMASAMNTKESGNLYLDILVNKTHVAESLTTDSKRWQRHYVNKFLCTTVFTVLTSPADAHRQDRAVITVPPGGVIQFQTNFYLNDDTLTCQICDLGNEATYNCSECSQNMCDHCKRYHNKFLPSHKVEPLTFSCKDTSQISFEPEKEGTITQQLAVLEAALVTMREEEGTLERERQAVADVISRRANAARALVTQAEERSQKELSEVAERLRIQIQEEMVATHNIHGKIFTLMSQERGTGQANPISRKVQTVLLSDENLRLVQERCSSGRQSKLIQYQYNDVAIDMKIVGDYIGTVCDGKQPAGETSNVQVSESVCAELQSSERQWKTMAVTPKLSDTTKLSCDIGESEDMLTHDTPSHYLERYNSAMTELRILKEEISNLKMDVSILKETDSMAEKKMRNFEEKLENVKEELSRTEKVTTSIKQETETVKTVNYKLQNAIDNMKLEYSIIKRETNKAKENINDLEIDLESFKEKSSSMVAFDARLHVDITVDEDETDIFLRDVNCNVGEAYNKNTGIFIAPVTGIYFFMARTVKVKTPDFSLDIQVDGNRVAESLWESSPRKANGSCVVHLVQKLSQGQEVTLSTYTSSEATLRRRETSFSGMLVRPELDIE</sequence>
<protein>
    <recommendedName>
        <fullName evidence="9">C1q domain-containing protein</fullName>
    </recommendedName>
</protein>
<keyword evidence="3" id="KW-0863">Zinc-finger</keyword>
<dbReference type="PROSITE" id="PS50119">
    <property type="entry name" value="ZF_BBOX"/>
    <property type="match status" value="2"/>
</dbReference>
<feature type="coiled-coil region" evidence="4">
    <location>
        <begin position="239"/>
        <end position="293"/>
    </location>
</feature>
<dbReference type="PANTHER" id="PTHR15427:SF33">
    <property type="entry name" value="COLLAGEN IV NC1 DOMAIN-CONTAINING PROTEIN"/>
    <property type="match status" value="1"/>
</dbReference>
<dbReference type="GO" id="GO:0008270">
    <property type="term" value="F:zinc ion binding"/>
    <property type="evidence" value="ECO:0007669"/>
    <property type="project" value="UniProtKB-KW"/>
</dbReference>
<dbReference type="Pfam" id="PF00386">
    <property type="entry name" value="C1q"/>
    <property type="match status" value="2"/>
</dbReference>
<dbReference type="Proteomes" id="UP000245119">
    <property type="component" value="Linkage Group LG6"/>
</dbReference>
<dbReference type="PROSITE" id="PS50871">
    <property type="entry name" value="C1Q"/>
    <property type="match status" value="1"/>
</dbReference>
<comment type="caution">
    <text evidence="7">The sequence shown here is derived from an EMBL/GenBank/DDBJ whole genome shotgun (WGS) entry which is preliminary data.</text>
</comment>
<dbReference type="InterPro" id="IPR001073">
    <property type="entry name" value="C1q_dom"/>
</dbReference>
<evidence type="ECO:0000259" key="5">
    <source>
        <dbReference type="PROSITE" id="PS50119"/>
    </source>
</evidence>
<evidence type="ECO:0000256" key="2">
    <source>
        <dbReference type="ARBA" id="ARBA00022525"/>
    </source>
</evidence>
<dbReference type="SUPFAM" id="SSF49842">
    <property type="entry name" value="TNF-like"/>
    <property type="match status" value="3"/>
</dbReference>
<keyword evidence="3" id="KW-0479">Metal-binding</keyword>
<dbReference type="InterPro" id="IPR008983">
    <property type="entry name" value="Tumour_necrosis_fac-like_dom"/>
</dbReference>
<evidence type="ECO:0000259" key="6">
    <source>
        <dbReference type="PROSITE" id="PS50871"/>
    </source>
</evidence>
<reference evidence="7 8" key="1">
    <citation type="submission" date="2018-04" db="EMBL/GenBank/DDBJ databases">
        <title>The genome of golden apple snail Pomacea canaliculata provides insight into stress tolerance and invasive adaptation.</title>
        <authorList>
            <person name="Liu C."/>
            <person name="Liu B."/>
            <person name="Ren Y."/>
            <person name="Zhang Y."/>
            <person name="Wang H."/>
            <person name="Li S."/>
            <person name="Jiang F."/>
            <person name="Yin L."/>
            <person name="Zhang G."/>
            <person name="Qian W."/>
            <person name="Fan W."/>
        </authorList>
    </citation>
    <scope>NUCLEOTIDE SEQUENCE [LARGE SCALE GENOMIC DNA]</scope>
    <source>
        <strain evidence="7">SZHN2017</strain>
        <tissue evidence="7">Muscle</tissue>
    </source>
</reference>
<feature type="domain" description="B box-type" evidence="5">
    <location>
        <begin position="796"/>
        <end position="841"/>
    </location>
</feature>
<dbReference type="SUPFAM" id="SSF57997">
    <property type="entry name" value="Tropomyosin"/>
    <property type="match status" value="1"/>
</dbReference>
<evidence type="ECO:0008006" key="9">
    <source>
        <dbReference type="Google" id="ProtNLM"/>
    </source>
</evidence>
<keyword evidence="3" id="KW-0862">Zinc</keyword>
<dbReference type="GO" id="GO:0005581">
    <property type="term" value="C:collagen trimer"/>
    <property type="evidence" value="ECO:0007669"/>
    <property type="project" value="UniProtKB-KW"/>
</dbReference>
<keyword evidence="2" id="KW-0964">Secreted</keyword>
<feature type="coiled-coil region" evidence="4">
    <location>
        <begin position="1075"/>
        <end position="1186"/>
    </location>
</feature>
<evidence type="ECO:0000313" key="7">
    <source>
        <dbReference type="EMBL" id="PVD28730.1"/>
    </source>
</evidence>
<keyword evidence="4" id="KW-0175">Coiled coil</keyword>
<evidence type="ECO:0000256" key="4">
    <source>
        <dbReference type="SAM" id="Coils"/>
    </source>
</evidence>
<feature type="domain" description="B box-type" evidence="5">
    <location>
        <begin position="1"/>
        <end position="31"/>
    </location>
</feature>
<evidence type="ECO:0000256" key="1">
    <source>
        <dbReference type="ARBA" id="ARBA00004613"/>
    </source>
</evidence>
<accession>A0A2T7P5N6</accession>
<dbReference type="SMART" id="SM00336">
    <property type="entry name" value="BBOX"/>
    <property type="match status" value="2"/>
</dbReference>
<organism evidence="7 8">
    <name type="scientific">Pomacea canaliculata</name>
    <name type="common">Golden apple snail</name>
    <dbReference type="NCBI Taxonomy" id="400727"/>
    <lineage>
        <taxon>Eukaryota</taxon>
        <taxon>Metazoa</taxon>
        <taxon>Spiralia</taxon>
        <taxon>Lophotrochozoa</taxon>
        <taxon>Mollusca</taxon>
        <taxon>Gastropoda</taxon>
        <taxon>Caenogastropoda</taxon>
        <taxon>Architaenioglossa</taxon>
        <taxon>Ampullarioidea</taxon>
        <taxon>Ampullariidae</taxon>
        <taxon>Pomacea</taxon>
    </lineage>
</organism>
<dbReference type="InterPro" id="IPR050392">
    <property type="entry name" value="Collagen/C1q_domain"/>
</dbReference>
<dbReference type="PANTHER" id="PTHR15427">
    <property type="entry name" value="EMILIN ELASTIN MICROFIBRIL INTERFACE-LOCATED PROTEIN ELASTIN MICROFIBRIL INTERFACER"/>
    <property type="match status" value="1"/>
</dbReference>
<comment type="subcellular location">
    <subcellularLocation>
        <location evidence="1">Secreted</location>
    </subcellularLocation>
</comment>
<dbReference type="SMART" id="SM00110">
    <property type="entry name" value="C1Q"/>
    <property type="match status" value="1"/>
</dbReference>
<dbReference type="CDD" id="cd19757">
    <property type="entry name" value="Bbox1"/>
    <property type="match status" value="2"/>
</dbReference>
<dbReference type="OrthoDB" id="111250at2759"/>
<dbReference type="Gene3D" id="2.60.120.40">
    <property type="match status" value="3"/>
</dbReference>
<evidence type="ECO:0000313" key="8">
    <source>
        <dbReference type="Proteomes" id="UP000245119"/>
    </source>
</evidence>